<gene>
    <name evidence="1" type="ORF">M8C21_012158</name>
</gene>
<reference evidence="1" key="1">
    <citation type="submission" date="2022-06" db="EMBL/GenBank/DDBJ databases">
        <title>Uncovering the hologenomic basis of an extraordinary plant invasion.</title>
        <authorList>
            <person name="Bieker V.C."/>
            <person name="Martin M.D."/>
            <person name="Gilbert T."/>
            <person name="Hodgins K."/>
            <person name="Battlay P."/>
            <person name="Petersen B."/>
            <person name="Wilson J."/>
        </authorList>
    </citation>
    <scope>NUCLEOTIDE SEQUENCE</scope>
    <source>
        <strain evidence="1">AA19_3_7</strain>
        <tissue evidence="1">Leaf</tissue>
    </source>
</reference>
<keyword evidence="2" id="KW-1185">Reference proteome</keyword>
<sequence length="201" mass="22718">PSSSIETYPKSLFEANEEIHSIPVLRKKERNVWPFRIDTLLSDYKMVDGVDSGGLRFLHFLGGLFGGDVDASTVDSQNSRNTLYHHLSSTNYPLSSFKILKDGLLKGADSRFNCYLWVNTRRYECKFVGMAARFGAKILPFRVVGDDIGELCLLIMCMDVDERFTDVALAWLVALGSSFKLAATLEHELDGYVHLEKYHIL</sequence>
<organism evidence="1 2">
    <name type="scientific">Ambrosia artemisiifolia</name>
    <name type="common">Common ragweed</name>
    <dbReference type="NCBI Taxonomy" id="4212"/>
    <lineage>
        <taxon>Eukaryota</taxon>
        <taxon>Viridiplantae</taxon>
        <taxon>Streptophyta</taxon>
        <taxon>Embryophyta</taxon>
        <taxon>Tracheophyta</taxon>
        <taxon>Spermatophyta</taxon>
        <taxon>Magnoliopsida</taxon>
        <taxon>eudicotyledons</taxon>
        <taxon>Gunneridae</taxon>
        <taxon>Pentapetalae</taxon>
        <taxon>asterids</taxon>
        <taxon>campanulids</taxon>
        <taxon>Asterales</taxon>
        <taxon>Asteraceae</taxon>
        <taxon>Asteroideae</taxon>
        <taxon>Heliantheae alliance</taxon>
        <taxon>Heliantheae</taxon>
        <taxon>Ambrosia</taxon>
    </lineage>
</organism>
<accession>A0AAD5GNZ8</accession>
<dbReference type="EMBL" id="JAMZMK010006277">
    <property type="protein sequence ID" value="KAI7749800.1"/>
    <property type="molecule type" value="Genomic_DNA"/>
</dbReference>
<proteinExistence type="predicted"/>
<feature type="non-terminal residue" evidence="1">
    <location>
        <position position="1"/>
    </location>
</feature>
<name>A0AAD5GNZ8_AMBAR</name>
<evidence type="ECO:0000313" key="1">
    <source>
        <dbReference type="EMBL" id="KAI7749800.1"/>
    </source>
</evidence>
<evidence type="ECO:0000313" key="2">
    <source>
        <dbReference type="Proteomes" id="UP001206925"/>
    </source>
</evidence>
<dbReference type="Proteomes" id="UP001206925">
    <property type="component" value="Unassembled WGS sequence"/>
</dbReference>
<comment type="caution">
    <text evidence="1">The sequence shown here is derived from an EMBL/GenBank/DDBJ whole genome shotgun (WGS) entry which is preliminary data.</text>
</comment>
<protein>
    <submittedName>
        <fullName evidence="1">Uncharacterized protein</fullName>
    </submittedName>
</protein>
<dbReference type="AlphaFoldDB" id="A0AAD5GNZ8"/>